<name>A0ABT8REI1_9BACT</name>
<comment type="caution">
    <text evidence="2">The sequence shown here is derived from an EMBL/GenBank/DDBJ whole genome shotgun (WGS) entry which is preliminary data.</text>
</comment>
<keyword evidence="1" id="KW-0732">Signal</keyword>
<keyword evidence="3" id="KW-1185">Reference proteome</keyword>
<accession>A0ABT8REI1</accession>
<dbReference type="Gene3D" id="2.60.40.740">
    <property type="match status" value="4"/>
</dbReference>
<dbReference type="EMBL" id="JAUKPO010000031">
    <property type="protein sequence ID" value="MDO1450502.1"/>
    <property type="molecule type" value="Genomic_DNA"/>
</dbReference>
<dbReference type="NCBIfam" id="TIGR04131">
    <property type="entry name" value="Bac_Flav_CTERM"/>
    <property type="match status" value="1"/>
</dbReference>
<protein>
    <submittedName>
        <fullName evidence="2">Gliding motility-associated C-terminal domain-containing protein</fullName>
    </submittedName>
</protein>
<evidence type="ECO:0000256" key="1">
    <source>
        <dbReference type="SAM" id="SignalP"/>
    </source>
</evidence>
<proteinExistence type="predicted"/>
<dbReference type="RefSeq" id="WP_302041302.1">
    <property type="nucleotide sequence ID" value="NZ_JAUKPO010000031.1"/>
</dbReference>
<organism evidence="2 3">
    <name type="scientific">Rhodocytophaga aerolata</name>
    <dbReference type="NCBI Taxonomy" id="455078"/>
    <lineage>
        <taxon>Bacteria</taxon>
        <taxon>Pseudomonadati</taxon>
        <taxon>Bacteroidota</taxon>
        <taxon>Cytophagia</taxon>
        <taxon>Cytophagales</taxon>
        <taxon>Rhodocytophagaceae</taxon>
        <taxon>Rhodocytophaga</taxon>
    </lineage>
</organism>
<dbReference type="Pfam" id="PF13573">
    <property type="entry name" value="SprB"/>
    <property type="match status" value="41"/>
</dbReference>
<dbReference type="Proteomes" id="UP001168528">
    <property type="component" value="Unassembled WGS sequence"/>
</dbReference>
<dbReference type="InterPro" id="IPR025667">
    <property type="entry name" value="SprB_repeat"/>
</dbReference>
<dbReference type="InterPro" id="IPR026341">
    <property type="entry name" value="T9SS_type_B"/>
</dbReference>
<evidence type="ECO:0000313" key="3">
    <source>
        <dbReference type="Proteomes" id="UP001168528"/>
    </source>
</evidence>
<feature type="chain" id="PRO_5045527222" evidence="1">
    <location>
        <begin position="23"/>
        <end position="4453"/>
    </location>
</feature>
<gene>
    <name evidence="2" type="ORF">Q0590_29775</name>
</gene>
<dbReference type="Pfam" id="PF13585">
    <property type="entry name" value="CHU_C"/>
    <property type="match status" value="1"/>
</dbReference>
<feature type="signal peptide" evidence="1">
    <location>
        <begin position="1"/>
        <end position="22"/>
    </location>
</feature>
<evidence type="ECO:0000313" key="2">
    <source>
        <dbReference type="EMBL" id="MDO1450502.1"/>
    </source>
</evidence>
<reference evidence="2" key="1">
    <citation type="submission" date="2023-07" db="EMBL/GenBank/DDBJ databases">
        <title>The genome sequence of Rhodocytophaga aerolata KACC 12507.</title>
        <authorList>
            <person name="Zhang X."/>
        </authorList>
    </citation>
    <scope>NUCLEOTIDE SEQUENCE</scope>
    <source>
        <strain evidence="2">KACC 12507</strain>
    </source>
</reference>
<sequence length="4453" mass="454998">MRNYLHILAFLVSYLAAVPLFAQCPTADKVELSFTDATCAGANDGTITVVLNDAVGPFGFQLYDLILDQYVTLAVTRTVSPANKVVFSRVPPSSYAVAVFKSGCNSPNPALVISNGLGIIVSEPAPLTLAVTAQTNITGCFGDATGSFSVRANGGNGSYQYAVNGGAFSTASSFAGLTAGTYTVQVKDAKDCTQDISVEITQPSQLTASISSQVNPTCNGAGTGSITVAATGGTAGYEYAINSGSFSSASVFSNLTAGNYTIQVRDSKGCFATLPVITLTEPPVLTLTLTSKADITSCFGDSTGEIVVTAAGGTAGYTYSVNGGAFAAGTGTFSNLAAGNYTIVVRDANGCSASLAPVTITQPTQVAIALVSKKDIEACFGDSTGEIVVAASGGTPGYEYSINGAAFVASASFSGLVAGDYSIQVRDSKGCFATLPTITLAQPMALTATLASQSNPSCFGNTNGSITLTTTGGTPGYEYSINGGTFVAGTGSFNGLTAGDYTIIVRDNKNCQVSLPTITLTQPDILAITLTSTTQITGCFGEATGQIITDVTGGTPGYEYSINGGAFAAGTGSFASLLAGNYTIVVRDANGCTATLPTVTLTQPDQIAISLVSTSNIENCNGEATGEIVVTASGGTPGYEYSINGAAFVANSGSFTGLTAGTYTVAVRDSKGCEVSLAPVTITQPAALTASISSQTNITCNGENTGSITVAASGGTATYTYSINGGAFVTTNIFNNLPAGDYTIRVKDSKDCQVTLSTVTITEPALLTIALTSQTDITTCFGDSTGEIVVTAAGGTAGYTYSVNGGAFAAGTGTFSNLAAGNYTIVVRDANGCSASLAPVTITQPTQVAIALVSKKDIEACFGDSTGEIVVAASGGTPGYEYSINGAAFVASASFSGLVAGDYSIQVRDSKGCFATLPTITLAQPTALTISLLTKTDVSCKDGNNGSISVAASGGTADYTYSINGGSFTNSSTFSNLPAGNYTIEVQDSKGCTTALATQTITEPAQLLLTLVAKTDPTCNGQNTGSLTVVASGGTATYEYSINGGSFGSSEVFNTLSAGTYTIRVRDANGCTAELAPQTLTDPAVLSVSVSAQTDPTCNNGNNGSITINGTGGTAPYEYAINNGSYSTSNVFSGLTAGTYTVSVRDANGCTTAVAGVVVSQPSAIIAAVASTNQVTCAAGTDGSIGLSVSGGNAPYTYTINGGASAAFTGTINNLSAGNYTIVINDANNCTVALPVVTITEPAALTLAISSQTDINACTGTNSGSVTVVASGGTAAYLYAIDGGSFSGNATFSNLSSGNHTIQVRDANNCTAQIPVTITTTPGVLTATADKTDPTCNNNTDGTITITNVSGGSGSYAYSVDGSTFQDSPVFASLSAGNYTVTVVDKNTSSCTVTIPVSIVAPATITATATSTNPTGCGITNGSITVSASGGSGSYTYSLDGTSFVNNATFSNLAAGTYTITVKDANSCTYTLPATTLTAPSSVIINLISKTDVKCTGENSGSISVAGSGGTSPYTYSIDGNTFVSNNIFSNMAAGTYDKITVKDANGCTAVLPAQSILQPTLLTISLTSKTDPGCSAGNTGNIIVAVNGGVSPYQYSINGGSFTSGTGTFSNLAAGDYTIQVQDANNCTISLPTVSLTSTTLTAVIEGVAPTGCTAQDGSITVSSVNGGSAPYQYSLDGTTFSTDNSFANLSDGSYTVYIRDAAGCQISQSQTLTSAGGLTARVTPMAESACGNNDGMIMVSSVSGGSAPYNFYIDLAGNGVFVANPIGINSNLFTGLNGKQSYRIRIEASNGCSYTSEAVTIPSSCPCSLTASVQSQQDVTCHGASDGRVSVQVSGGSGSYEYSLDGVAYQAVASFTGLAAGSYTIYVRDVADNACSTSLNLAISQPQALTATLSTSNPTTCSNNDGSITIATVNGGTAPYSYSLDNTTFQTTTTFLGIANGSYTVYIKDARGCTITLPANLTSVPGFTATASTLNVTCNGATDGSITVDNVSGGSGNYEYSLDGTTFQNSATFTDLASRNYTVTIRDISTTCITTVGVVVNEPALLVISLTAKTNVTGCNGESNGEITTNVSGGTSPYTYSVNGVDFVSGTGVFNNLPAGTYTIIVKDANGCTATLAPQQITQPAPLAISLASKTDISCGNGKDGSITVSANGGSGSYTYSIDGTTFINSATFANLAAGTYTVTVKDAGACIAVLSGVTISSSSTITATINAINPSSCEANDGMFTISNVTGGTAPYSYSLDGTNYQPSQFFIGLSAGSYVVYIKDAKGCVTSQPRNLIALDGVVATATVSDETACNLADGSITITASGSTGYTYYINGNPNPAGAGESVFSGLIPAVYTIKVVDANSCEFILSNVTVGTGCTPTCTLAATAQVNNVFCAGDDNGSIVLTTTGGTAPYTYSTDGVTFVSTSTFAGLAAGDYTFIIRDAANCEVTVTATITEPAALTAVIEGVAPTGCTAQDGSITVSSVNGGSAPYQYSLDGTTFSTDNSFANLSDGSYTVYIRDAAGCQISQSQTLTSAGGLTARVTPMAESACGNNDGMIMVSSVSGGSAPYNFYIDLAGNGVFVANPIGINSNLFTGLNGKQSYRIRIEASNGCSYTSEAVTIPSSCPCSLTASVQSQQDVTCHGASDGRVSVQVSGGSGSYEYSLDGVAYQAVASFTGLAAGSYTIYVRDVADNACSTSLNLAISQPQALAISLIAKADVTGCNGNTNGSITVGATGGTSNYTYSLDGVIFAASNTFNGLQAGIYNTITVKDANGCTAVLPAVTITQPDAIMADITGSNPTACSTTDGTITIRNISGGSGTFEFSIDGTTYQDETTFPGLPDGDYTITIRDKNNTTCFITKNWTLNSGSGFIATASSTAEITCGANDGTIIVTVNGGQAPFQYFIDGVINPDGAGNEVFSRLAPSTYTIQVVSNDGCSYTLSATVNACTPVCNLTAEAYSTPVLCDGVNNGTAILVNVSGGSGTYEYSVNSGVTYQNSPNFSSLAAGTYTILVRDKNNPSCTASFPVVVGKQFNVSGVIVVNNPEACQDRGSIEFRSVAGGTAPYTYSVDGISFSSTDVFPNLRIGMYPATIKDANGCTFTTTVEIKGATPLTANAVLSKPITCSTDANGEITITVNGGRSPYQYAINGASFAAGNGILTGLAAGTYTISVKDANNCITTLADVIITAPAAITASISDRTNPTCSSNSGSITVTANGGSGTLTYSIDNGATFVSNNSFTNLGEGAYSLMVKDANGCTVTLPVVTLTIPVITATINGSNPANCTTANGSITVNVTSDTAPYTYSLDGTTYQNEATFAGLTGGNYTVFIKDGAGCQISLTQDLTVAGGITAVTLNATAETACGANDGTITVGTITGAAGPYQYFIDGVLNSNGVFTGLAPKTYSIRVVAANGCIFTTSATVNNACVPTCDLTARIISSPVLCDGQANGTAELIEITGGSGRYAYSIDGVTFQDSPNFANLAAGTYTITVRDKNKTSCTASFTTTVTSKFNVSGIIVVTEPKTCNDKGSIEFTNVSGGTADYAFSVDGNTFGPNTMYANLDPGIYPATIRDANNCRFSVNITVRGVEPITATVTQSAPVSCSGENDGKIKIDNVKGGSGTFVYSLDGTTFSGTQEFTGLKGGDYTVYIKDQSENSTCINTFKVTVAEPAKMVIALTPKNPSTCSVSDGEISVQVTAGGVAPFTYKLNNGSFQTENTFTALSGGDYTVTVRSANGCTATFTQSLKVANAIAAKAEVVSSASCSGKQDGSARIFDVTGGSGTYEYSMDGITYQVSPLFTNLAANTYVLYVRDKNQTNGCTASYPVIVTEAAQIIADVTKKDPSTCTSTDGEITIGTVSGGTADYLYSLDNITFENRKTFSGMGNGTYTIYVKDSKGCVAQYTRTLASPNAVTVGIPTIVQPTCKGGTDGELTMNTVANGIAPYEYSMDGVIYQSSAKFTSLKAGKYTVRVKDASGCIYAFSYELSQPEGINYQIGNIATSACGEATGKVEITNISGGTAPYLFSIDGTNFQGSPVFEKLTAGQYELFIRDNTPSGCVVKDVFTIPGTTAITYKVDSVSIGCEGGNKGRIVVYGIKGGNKPYQVSLDNGSTWQFVQNDSIAYNDLAPKMYQLIIKYGASCQTAVRNINIYSGGLPVGVATTAATCGASNGSATAVMADASKKYFYSIDNNRFQESPVFLDLKAGKYTMYVRESANDLCPKQTEFTVAGPDSLTYDLEKVDCFDVRVLNIKGGTSPYRVSLDGGKTFVSGYIFPQSPNYLASNLAPGEYSIVVADDAGCSTVPVRVRIDNKITAKVTATLSLPDEPTGEIKITDIRGGNAPYEVSIDGRNWAVVKDKTLPVDTVITTQPMGKYVVYIRDANGCVKEYETEIKESKFTIPNIFTPNGDGVNDTFFIRNLPTGTFVTISNRWGKIIYTSNNYQNDWNGEGYAEGIYFYTVNIAAQGQFNGWVEIKR</sequence>